<feature type="region of interest" description="Disordered" evidence="1">
    <location>
        <begin position="83"/>
        <end position="107"/>
    </location>
</feature>
<dbReference type="Proteomes" id="UP000887013">
    <property type="component" value="Unassembled WGS sequence"/>
</dbReference>
<accession>A0A8X6MB51</accession>
<evidence type="ECO:0000313" key="3">
    <source>
        <dbReference type="Proteomes" id="UP000887013"/>
    </source>
</evidence>
<comment type="caution">
    <text evidence="2">The sequence shown here is derived from an EMBL/GenBank/DDBJ whole genome shotgun (WGS) entry which is preliminary data.</text>
</comment>
<gene>
    <name evidence="2" type="ORF">NPIL_594531</name>
</gene>
<dbReference type="EMBL" id="BMAW01043229">
    <property type="protein sequence ID" value="GFS38280.1"/>
    <property type="molecule type" value="Genomic_DNA"/>
</dbReference>
<keyword evidence="3" id="KW-1185">Reference proteome</keyword>
<sequence>MATKPEENRLGLSLEEDIIIMIVFLSLLFPPQMITQSIVCAVVDEEREGENRTIHTAVSPGQWIKEKFISERVRLVLGSALGGRDGPMGRKRVDNEDESRLDISESDSSDFEFSSATNKGSGLENLNYALQCRLNADVKNPALCF</sequence>
<evidence type="ECO:0000256" key="1">
    <source>
        <dbReference type="SAM" id="MobiDB-lite"/>
    </source>
</evidence>
<dbReference type="AlphaFoldDB" id="A0A8X6MB51"/>
<evidence type="ECO:0000313" key="2">
    <source>
        <dbReference type="EMBL" id="GFS38280.1"/>
    </source>
</evidence>
<feature type="compositionally biased region" description="Basic and acidic residues" evidence="1">
    <location>
        <begin position="87"/>
        <end position="103"/>
    </location>
</feature>
<protein>
    <submittedName>
        <fullName evidence="2">Uncharacterized protein</fullName>
    </submittedName>
</protein>
<organism evidence="2 3">
    <name type="scientific">Nephila pilipes</name>
    <name type="common">Giant wood spider</name>
    <name type="synonym">Nephila maculata</name>
    <dbReference type="NCBI Taxonomy" id="299642"/>
    <lineage>
        <taxon>Eukaryota</taxon>
        <taxon>Metazoa</taxon>
        <taxon>Ecdysozoa</taxon>
        <taxon>Arthropoda</taxon>
        <taxon>Chelicerata</taxon>
        <taxon>Arachnida</taxon>
        <taxon>Araneae</taxon>
        <taxon>Araneomorphae</taxon>
        <taxon>Entelegynae</taxon>
        <taxon>Araneoidea</taxon>
        <taxon>Nephilidae</taxon>
        <taxon>Nephila</taxon>
    </lineage>
</organism>
<proteinExistence type="predicted"/>
<reference evidence="2" key="1">
    <citation type="submission" date="2020-08" db="EMBL/GenBank/DDBJ databases">
        <title>Multicomponent nature underlies the extraordinary mechanical properties of spider dragline silk.</title>
        <authorList>
            <person name="Kono N."/>
            <person name="Nakamura H."/>
            <person name="Mori M."/>
            <person name="Yoshida Y."/>
            <person name="Ohtoshi R."/>
            <person name="Malay A.D."/>
            <person name="Moran D.A.P."/>
            <person name="Tomita M."/>
            <person name="Numata K."/>
            <person name="Arakawa K."/>
        </authorList>
    </citation>
    <scope>NUCLEOTIDE SEQUENCE</scope>
</reference>
<name>A0A8X6MB51_NEPPI</name>